<evidence type="ECO:0000313" key="4">
    <source>
        <dbReference type="Proteomes" id="UP000198372"/>
    </source>
</evidence>
<name>A0A238F7M4_9BASI</name>
<keyword evidence="1" id="KW-0694">RNA-binding</keyword>
<feature type="domain" description="Integrase catalytic" evidence="2">
    <location>
        <begin position="31"/>
        <end position="122"/>
    </location>
</feature>
<evidence type="ECO:0000313" key="3">
    <source>
        <dbReference type="EMBL" id="SCV68081.1"/>
    </source>
</evidence>
<dbReference type="EMBL" id="FMSP01000003">
    <property type="protein sequence ID" value="SCV68081.1"/>
    <property type="molecule type" value="Genomic_DNA"/>
</dbReference>
<dbReference type="STRING" id="269621.A0A238F7M4"/>
<evidence type="ECO:0000259" key="2">
    <source>
        <dbReference type="PROSITE" id="PS50994"/>
    </source>
</evidence>
<dbReference type="InterPro" id="IPR012337">
    <property type="entry name" value="RNaseH-like_sf"/>
</dbReference>
<dbReference type="Gene3D" id="3.30.420.10">
    <property type="entry name" value="Ribonuclease H-like superfamily/Ribonuclease H"/>
    <property type="match status" value="1"/>
</dbReference>
<accession>A0A238F7M4</accession>
<dbReference type="GO" id="GO:0015074">
    <property type="term" value="P:DNA integration"/>
    <property type="evidence" value="ECO:0007669"/>
    <property type="project" value="InterPro"/>
</dbReference>
<dbReference type="InterPro" id="IPR001584">
    <property type="entry name" value="Integrase_cat-core"/>
</dbReference>
<dbReference type="Proteomes" id="UP000198372">
    <property type="component" value="Unassembled WGS sequence"/>
</dbReference>
<dbReference type="SUPFAM" id="SSF53098">
    <property type="entry name" value="Ribonuclease H-like"/>
    <property type="match status" value="1"/>
</dbReference>
<gene>
    <name evidence="3" type="ORF">BQ2448_202</name>
</gene>
<dbReference type="OrthoDB" id="3256826at2759"/>
<evidence type="ECO:0000256" key="1">
    <source>
        <dbReference type="ARBA" id="ARBA00022884"/>
    </source>
</evidence>
<dbReference type="PANTHER" id="PTHR37984">
    <property type="entry name" value="PROTEIN CBG26694"/>
    <property type="match status" value="1"/>
</dbReference>
<proteinExistence type="predicted"/>
<dbReference type="PANTHER" id="PTHR37984:SF15">
    <property type="entry name" value="INTEGRASE CATALYTIC DOMAIN-CONTAINING PROTEIN"/>
    <property type="match status" value="1"/>
</dbReference>
<dbReference type="PROSITE" id="PS50994">
    <property type="entry name" value="INTEGRASE"/>
    <property type="match status" value="1"/>
</dbReference>
<reference evidence="4" key="1">
    <citation type="submission" date="2016-09" db="EMBL/GenBank/DDBJ databases">
        <authorList>
            <person name="Jeantristanb JTB J.-T."/>
            <person name="Ricardo R."/>
        </authorList>
    </citation>
    <scope>NUCLEOTIDE SEQUENCE [LARGE SCALE GENOMIC DNA]</scope>
</reference>
<organism evidence="3 4">
    <name type="scientific">Microbotryum intermedium</name>
    <dbReference type="NCBI Taxonomy" id="269621"/>
    <lineage>
        <taxon>Eukaryota</taxon>
        <taxon>Fungi</taxon>
        <taxon>Dikarya</taxon>
        <taxon>Basidiomycota</taxon>
        <taxon>Pucciniomycotina</taxon>
        <taxon>Microbotryomycetes</taxon>
        <taxon>Microbotryales</taxon>
        <taxon>Microbotryaceae</taxon>
        <taxon>Microbotryum</taxon>
    </lineage>
</organism>
<protein>
    <submittedName>
        <fullName evidence="3">BQ2448_202 protein</fullName>
    </submittedName>
</protein>
<dbReference type="InterPro" id="IPR050951">
    <property type="entry name" value="Retrovirus_Pol_polyprotein"/>
</dbReference>
<keyword evidence="4" id="KW-1185">Reference proteome</keyword>
<dbReference type="GO" id="GO:0005634">
    <property type="term" value="C:nucleus"/>
    <property type="evidence" value="ECO:0007669"/>
    <property type="project" value="UniProtKB-ARBA"/>
</dbReference>
<dbReference type="GO" id="GO:0003723">
    <property type="term" value="F:RNA binding"/>
    <property type="evidence" value="ECO:0007669"/>
    <property type="project" value="UniProtKB-KW"/>
</dbReference>
<sequence length="214" mass="23967">MANITIDFVGPLPSNKGFDCVLTITDHLSGIVSDRNKLFTSKFWATLHKRLNIKLQLSSAFYPKTNGCSEKTNKTAFQILCSLVNREQSNWAECLTPCEYAINSSLNVATGKTPFDLILGYMPSLAPLARAADDDDLPLVKEMLALRFQSCKDAQFNTRDQLAMSKVRQAVQANKRHAEEPSWAVGNLALLNSSNWRKCLHTCKRRAAKLMDRL</sequence>
<dbReference type="AlphaFoldDB" id="A0A238F7M4"/>
<dbReference type="InterPro" id="IPR036397">
    <property type="entry name" value="RNaseH_sf"/>
</dbReference>